<name>A0AAF0JDP7_9BASI</name>
<keyword evidence="11" id="KW-1185">Reference proteome</keyword>
<evidence type="ECO:0000313" key="10">
    <source>
        <dbReference type="EMBL" id="WFD43227.1"/>
    </source>
</evidence>
<evidence type="ECO:0000256" key="7">
    <source>
        <dbReference type="ARBA" id="ARBA00023180"/>
    </source>
</evidence>
<dbReference type="InterPro" id="IPR036188">
    <property type="entry name" value="FAD/NAD-bd_sf"/>
</dbReference>
<evidence type="ECO:0000256" key="2">
    <source>
        <dbReference type="ARBA" id="ARBA00009967"/>
    </source>
</evidence>
<evidence type="ECO:0000256" key="1">
    <source>
        <dbReference type="ARBA" id="ARBA00001974"/>
    </source>
</evidence>
<feature type="domain" description="Prenylcysteine lyase" evidence="9">
    <location>
        <begin position="178"/>
        <end position="533"/>
    </location>
</feature>
<reference evidence="10" key="1">
    <citation type="submission" date="2023-02" db="EMBL/GenBank/DDBJ databases">
        <title>Mating type loci evolution in Malassezia.</title>
        <authorList>
            <person name="Coelho M.A."/>
        </authorList>
    </citation>
    <scope>NUCLEOTIDE SEQUENCE</scope>
    <source>
        <strain evidence="10">CBS 14136</strain>
    </source>
</reference>
<dbReference type="SUPFAM" id="SSF51905">
    <property type="entry name" value="FAD/NAD(P)-binding domain"/>
    <property type="match status" value="1"/>
</dbReference>
<dbReference type="AlphaFoldDB" id="A0AAF0JDP7"/>
<dbReference type="GO" id="GO:0030327">
    <property type="term" value="P:prenylated protein catabolic process"/>
    <property type="evidence" value="ECO:0007669"/>
    <property type="project" value="TreeGrafter"/>
</dbReference>
<evidence type="ECO:0000259" key="9">
    <source>
        <dbReference type="Pfam" id="PF07156"/>
    </source>
</evidence>
<keyword evidence="3" id="KW-0285">Flavoprotein</keyword>
<dbReference type="GO" id="GO:0001735">
    <property type="term" value="F:prenylcysteine oxidase activity"/>
    <property type="evidence" value="ECO:0007669"/>
    <property type="project" value="InterPro"/>
</dbReference>
<keyword evidence="4 8" id="KW-0732">Signal</keyword>
<keyword evidence="6" id="KW-0560">Oxidoreductase</keyword>
<comment type="similarity">
    <text evidence="2">Belongs to the prenylcysteine oxidase family.</text>
</comment>
<dbReference type="PANTHER" id="PTHR15944">
    <property type="entry name" value="FARNESYLCYSTEINE LYASE"/>
    <property type="match status" value="1"/>
</dbReference>
<feature type="signal peptide" evidence="8">
    <location>
        <begin position="1"/>
        <end position="18"/>
    </location>
</feature>
<dbReference type="InterPro" id="IPR010795">
    <property type="entry name" value="Prenylcys_lyase"/>
</dbReference>
<evidence type="ECO:0000256" key="6">
    <source>
        <dbReference type="ARBA" id="ARBA00023002"/>
    </source>
</evidence>
<keyword evidence="5" id="KW-0274">FAD</keyword>
<dbReference type="EMBL" id="CP118376">
    <property type="protein sequence ID" value="WFD43227.1"/>
    <property type="molecule type" value="Genomic_DNA"/>
</dbReference>
<accession>A0AAF0JDP7</accession>
<evidence type="ECO:0000256" key="5">
    <source>
        <dbReference type="ARBA" id="ARBA00022827"/>
    </source>
</evidence>
<organism evidence="10 11">
    <name type="scientific">Malassezia psittaci</name>
    <dbReference type="NCBI Taxonomy" id="1821823"/>
    <lineage>
        <taxon>Eukaryota</taxon>
        <taxon>Fungi</taxon>
        <taxon>Dikarya</taxon>
        <taxon>Basidiomycota</taxon>
        <taxon>Ustilaginomycotina</taxon>
        <taxon>Malasseziomycetes</taxon>
        <taxon>Malasseziales</taxon>
        <taxon>Malasseziaceae</taxon>
        <taxon>Malassezia</taxon>
    </lineage>
</organism>
<evidence type="ECO:0000256" key="8">
    <source>
        <dbReference type="SAM" id="SignalP"/>
    </source>
</evidence>
<evidence type="ECO:0000313" key="11">
    <source>
        <dbReference type="Proteomes" id="UP001214628"/>
    </source>
</evidence>
<proteinExistence type="inferred from homology"/>
<dbReference type="Gene3D" id="3.50.50.60">
    <property type="entry name" value="FAD/NAD(P)-binding domain"/>
    <property type="match status" value="1"/>
</dbReference>
<dbReference type="InterPro" id="IPR017046">
    <property type="entry name" value="Prenylcysteine_Oxase1"/>
</dbReference>
<evidence type="ECO:0000256" key="3">
    <source>
        <dbReference type="ARBA" id="ARBA00022630"/>
    </source>
</evidence>
<protein>
    <recommendedName>
        <fullName evidence="9">Prenylcysteine lyase domain-containing protein</fullName>
    </recommendedName>
</protein>
<comment type="cofactor">
    <cofactor evidence="1">
        <name>FAD</name>
        <dbReference type="ChEBI" id="CHEBI:57692"/>
    </cofactor>
</comment>
<dbReference type="Pfam" id="PF07156">
    <property type="entry name" value="Prenylcys_lyase"/>
    <property type="match status" value="1"/>
</dbReference>
<feature type="chain" id="PRO_5042076924" description="Prenylcysteine lyase domain-containing protein" evidence="8">
    <location>
        <begin position="19"/>
        <end position="563"/>
    </location>
</feature>
<dbReference type="Proteomes" id="UP001214628">
    <property type="component" value="Chromosome 2"/>
</dbReference>
<dbReference type="PANTHER" id="PTHR15944:SF0">
    <property type="entry name" value="PRENYLCYSTEINE LYASE DOMAIN-CONTAINING PROTEIN"/>
    <property type="match status" value="1"/>
</dbReference>
<gene>
    <name evidence="10" type="ORF">MPSI1_001884</name>
</gene>
<keyword evidence="7" id="KW-0325">Glycoprotein</keyword>
<evidence type="ECO:0000256" key="4">
    <source>
        <dbReference type="ARBA" id="ARBA00022729"/>
    </source>
</evidence>
<sequence length="563" mass="62881">MRLYALILYTLTVSLCCGAGITAAIGISQEVYNYKQDTHNNLTHGQCPSQEAANELHVAIVGVGASGASAAYFLSKAQEQLEERGLPECGASKGFYSIHIGVYERSNRIGGRVCEVHPLDDESLAPISIGAAGIKQTDYFMLRAAHRFGLHMVKRSQKSRSRIGVWDGEQFLLDDLDESRWNQWRTYWRYGNGLKKASDLSFQRIYSPKFLHDPHEQNGYPWNGVHAIAQHLEVNNLVTQSTHDYFVKHDIPIAVTDELVGAALRANYAQDTNGAHAYAGIASVSLNNLVAIQGGNALLFEKMLAKSNATRHFGANGDVTGIMKMESTQNLSSSVRWKIATRDGHEGTYDMVMLATPWHASGVTLLNTEKTVPRVDFQRMTTTLVVTDAAQPDPTYFGLDASHNRVPLTILTTSKEGSTNQPEFITLSYLRDISHYKFQGTRHKRLHVVRLHSQDPIPDETLDRLFRAGHVFWKKEKSWHAYPKMSPTQSLDNFEIDTSLFHLNAMEKLVSSMETSAVAAKNVAALVLERWLGSRFVHGYDCKWSSRPHDPAIGWDKWGCMGS</sequence>
<dbReference type="GO" id="GO:0030328">
    <property type="term" value="P:prenylcysteine catabolic process"/>
    <property type="evidence" value="ECO:0007669"/>
    <property type="project" value="InterPro"/>
</dbReference>